<comment type="caution">
    <text evidence="1">The sequence shown here is derived from an EMBL/GenBank/DDBJ whole genome shotgun (WGS) entry which is preliminary data.</text>
</comment>
<dbReference type="OrthoDB" id="3143640at2759"/>
<organism evidence="1 2">
    <name type="scientific">Sanghuangporus baumii</name>
    <name type="common">Phellinus baumii</name>
    <dbReference type="NCBI Taxonomy" id="108892"/>
    <lineage>
        <taxon>Eukaryota</taxon>
        <taxon>Fungi</taxon>
        <taxon>Dikarya</taxon>
        <taxon>Basidiomycota</taxon>
        <taxon>Agaricomycotina</taxon>
        <taxon>Agaricomycetes</taxon>
        <taxon>Hymenochaetales</taxon>
        <taxon>Hymenochaetaceae</taxon>
        <taxon>Sanghuangporus</taxon>
    </lineage>
</organism>
<dbReference type="AlphaFoldDB" id="A0A9Q5I582"/>
<evidence type="ECO:0000313" key="1">
    <source>
        <dbReference type="EMBL" id="OCB91884.1"/>
    </source>
</evidence>
<reference evidence="1" key="1">
    <citation type="submission" date="2016-06" db="EMBL/GenBank/DDBJ databases">
        <title>Draft Genome sequence of the fungus Inonotus baumii.</title>
        <authorList>
            <person name="Zhu H."/>
            <person name="Lin W."/>
        </authorList>
    </citation>
    <scope>NUCLEOTIDE SEQUENCE</scope>
    <source>
        <strain evidence="1">821</strain>
    </source>
</reference>
<keyword evidence="2" id="KW-1185">Reference proteome</keyword>
<name>A0A9Q5I582_SANBA</name>
<accession>A0A9Q5I582</accession>
<sequence>MSVSIASSSGVLPQRLPTRRRGYARTEEVSNAEDVASSFEQVTAKVNGQSLRLLCTVPTWSSSPMHCLDLHDLHDLRNRSIVFVHELLKLLRASGIQATYRLVPSSVDLATISISASETSSKQQLPIDHDLLATAQDTEHGKTLLARTREGPVIIMT</sequence>
<gene>
    <name evidence="1" type="ORF">A7U60_g819</name>
</gene>
<dbReference type="Proteomes" id="UP000757232">
    <property type="component" value="Unassembled WGS sequence"/>
</dbReference>
<protein>
    <submittedName>
        <fullName evidence="1">Uncharacterized protein</fullName>
    </submittedName>
</protein>
<dbReference type="EMBL" id="LNZH02000052">
    <property type="protein sequence ID" value="OCB91884.1"/>
    <property type="molecule type" value="Genomic_DNA"/>
</dbReference>
<proteinExistence type="predicted"/>
<evidence type="ECO:0000313" key="2">
    <source>
        <dbReference type="Proteomes" id="UP000757232"/>
    </source>
</evidence>